<reference evidence="3" key="3">
    <citation type="submission" date="2020-03" db="EMBL/GenBank/DDBJ databases">
        <title>Sequencing and Assembly of Multiple Reported Metal-Biooxidizing Members of the Extremely Thermoacidophilic Archaeal Family Sulfolobaceae.</title>
        <authorList>
            <person name="Counts J.A."/>
            <person name="Kelly R.M."/>
        </authorList>
    </citation>
    <scope>NUCLEOTIDE SEQUENCE [LARGE SCALE GENOMIC DNA]</scope>
    <source>
        <strain evidence="3">HO1-1</strain>
    </source>
</reference>
<organism evidence="2 3">
    <name type="scientific">Metallosphaera hakonensis JCM 8857 = DSM 7519</name>
    <dbReference type="NCBI Taxonomy" id="1293036"/>
    <lineage>
        <taxon>Archaea</taxon>
        <taxon>Thermoproteota</taxon>
        <taxon>Thermoprotei</taxon>
        <taxon>Sulfolobales</taxon>
        <taxon>Sulfolobaceae</taxon>
        <taxon>Metallosphaera</taxon>
    </lineage>
</organism>
<dbReference type="AlphaFoldDB" id="A0A2U9ISD2"/>
<evidence type="ECO:0008006" key="4">
    <source>
        <dbReference type="Google" id="ProtNLM"/>
    </source>
</evidence>
<keyword evidence="3" id="KW-1185">Reference proteome</keyword>
<accession>A0A2U9ISD2</accession>
<dbReference type="Proteomes" id="UP000247586">
    <property type="component" value="Chromosome"/>
</dbReference>
<keyword evidence="1" id="KW-0472">Membrane</keyword>
<reference evidence="2 3" key="1">
    <citation type="submission" date="2018-05" db="EMBL/GenBank/DDBJ databases">
        <title>Complete Genome Sequences of Extremely Thermoacidophilic, Metal-Mobilizing Type-Strain Members of the Archaeal Family Sulfolobaceae: Acidianus brierleyi DSM-1651T, Acidianus sulfidivorans DSM-18786T, Metallosphaera hakonensis DSM-7519T, and Metallosphaera prunae DSM-10039T.</title>
        <authorList>
            <person name="Counts J.A."/>
            <person name="Kelly R.M."/>
        </authorList>
    </citation>
    <scope>NUCLEOTIDE SEQUENCE [LARGE SCALE GENOMIC DNA]</scope>
    <source>
        <strain evidence="2 3">HO1-1</strain>
    </source>
</reference>
<sequence length="155" mass="17722">MFLETVSGLGLVLDNYYVSLGIVASIVVLIMMDVIKVLKDAVLSLIGASCNCELSDRIRIVLEGFNIDVRKIYIRRVGSFYSVYVIVGIPSLTPLIEAYRIRKRIRRIVKTFDSVVMVDIKMVPKKIHENEVQRLSGTNEKIRAEYRVNRETKRS</sequence>
<dbReference type="Gene3D" id="3.30.70.1350">
    <property type="entry name" value="Cation efflux protein, cytoplasmic domain"/>
    <property type="match status" value="1"/>
</dbReference>
<dbReference type="InterPro" id="IPR036837">
    <property type="entry name" value="Cation_efflux_CTD_sf"/>
</dbReference>
<evidence type="ECO:0000313" key="3">
    <source>
        <dbReference type="Proteomes" id="UP000247586"/>
    </source>
</evidence>
<evidence type="ECO:0000256" key="1">
    <source>
        <dbReference type="SAM" id="Phobius"/>
    </source>
</evidence>
<proteinExistence type="predicted"/>
<evidence type="ECO:0000313" key="2">
    <source>
        <dbReference type="EMBL" id="AWR98915.1"/>
    </source>
</evidence>
<dbReference type="STRING" id="1293036.GCA_001315825_02994"/>
<gene>
    <name evidence="2" type="ORF">DFR87_03520</name>
</gene>
<dbReference type="KEGG" id="mhk:DFR87_03520"/>
<reference evidence="3" key="2">
    <citation type="submission" date="2020-03" db="EMBL/GenBank/DDBJ databases">
        <title>Complete Genome Sequences of Extremely Thermoacidophilic, Metal-Mobilizing Type-Strain Members of the Archaeal Family Sulfolobaceae: Acidianus brierleyi DSM-1651T, Acidianus sulfidivorans DSM-18786T, Metallosphaera hakonensis DSM-7519T, and Metallosphaera prunae DSM-10039T.</title>
        <authorList>
            <person name="Counts J.A."/>
            <person name="Kelly R.M."/>
        </authorList>
    </citation>
    <scope>NUCLEOTIDE SEQUENCE [LARGE SCALE GENOMIC DNA]</scope>
    <source>
        <strain evidence="3">HO1-1</strain>
    </source>
</reference>
<keyword evidence="1" id="KW-1133">Transmembrane helix</keyword>
<dbReference type="RefSeq" id="WP_110368915.1">
    <property type="nucleotide sequence ID" value="NZ_CP029287.2"/>
</dbReference>
<dbReference type="SUPFAM" id="SSF160240">
    <property type="entry name" value="Cation efflux protein cytoplasmic domain-like"/>
    <property type="match status" value="1"/>
</dbReference>
<dbReference type="OrthoDB" id="8907at2157"/>
<dbReference type="EMBL" id="CP029287">
    <property type="protein sequence ID" value="AWR98915.1"/>
    <property type="molecule type" value="Genomic_DNA"/>
</dbReference>
<name>A0A2U9ISD2_9CREN</name>
<keyword evidence="1" id="KW-0812">Transmembrane</keyword>
<protein>
    <recommendedName>
        <fullName evidence="4">Cation transporter</fullName>
    </recommendedName>
</protein>
<dbReference type="GeneID" id="36834380"/>
<feature type="transmembrane region" description="Helical" evidence="1">
    <location>
        <begin position="16"/>
        <end position="35"/>
    </location>
</feature>